<feature type="coiled-coil region" evidence="7">
    <location>
        <begin position="57"/>
        <end position="116"/>
    </location>
</feature>
<evidence type="ECO:0000256" key="9">
    <source>
        <dbReference type="SAM" id="SignalP"/>
    </source>
</evidence>
<keyword evidence="9" id="KW-0732">Signal</keyword>
<dbReference type="PANTHER" id="PTHR30347:SF1">
    <property type="entry name" value="MECHANOSENSITIVE CHANNEL MSCK"/>
    <property type="match status" value="1"/>
</dbReference>
<dbReference type="InterPro" id="IPR052702">
    <property type="entry name" value="MscS-like_channel"/>
</dbReference>
<dbReference type="Proteomes" id="UP000317839">
    <property type="component" value="Unassembled WGS sequence"/>
</dbReference>
<dbReference type="OrthoDB" id="9799209at2"/>
<feature type="transmembrane region" description="Helical" evidence="8">
    <location>
        <begin position="500"/>
        <end position="529"/>
    </location>
</feature>
<evidence type="ECO:0000259" key="10">
    <source>
        <dbReference type="Pfam" id="PF00924"/>
    </source>
</evidence>
<dbReference type="InterPro" id="IPR011014">
    <property type="entry name" value="MscS_channel_TM-2"/>
</dbReference>
<comment type="caution">
    <text evidence="12">The sequence shown here is derived from an EMBL/GenBank/DDBJ whole genome shotgun (WGS) entry which is preliminary data.</text>
</comment>
<evidence type="ECO:0000313" key="12">
    <source>
        <dbReference type="EMBL" id="TQV75555.1"/>
    </source>
</evidence>
<dbReference type="Gene3D" id="3.30.70.100">
    <property type="match status" value="1"/>
</dbReference>
<reference evidence="12 13" key="1">
    <citation type="submission" date="2019-06" db="EMBL/GenBank/DDBJ databases">
        <title>Draft genome of Aliikangiella marina GYP-15.</title>
        <authorList>
            <person name="Wang G."/>
        </authorList>
    </citation>
    <scope>NUCLEOTIDE SEQUENCE [LARGE SCALE GENOMIC DNA]</scope>
    <source>
        <strain evidence="12 13">GYP-15</strain>
    </source>
</reference>
<dbReference type="Gene3D" id="1.10.287.1260">
    <property type="match status" value="1"/>
</dbReference>
<keyword evidence="5 8" id="KW-1133">Transmembrane helix</keyword>
<dbReference type="GO" id="GO:0005886">
    <property type="term" value="C:plasma membrane"/>
    <property type="evidence" value="ECO:0007669"/>
    <property type="project" value="UniProtKB-SubCell"/>
</dbReference>
<feature type="chain" id="PRO_5022124331" evidence="9">
    <location>
        <begin position="28"/>
        <end position="692"/>
    </location>
</feature>
<dbReference type="RefSeq" id="WP_142942169.1">
    <property type="nucleotide sequence ID" value="NZ_VIKR01000002.1"/>
</dbReference>
<dbReference type="Pfam" id="PF00924">
    <property type="entry name" value="MS_channel_2nd"/>
    <property type="match status" value="1"/>
</dbReference>
<evidence type="ECO:0000256" key="5">
    <source>
        <dbReference type="ARBA" id="ARBA00022989"/>
    </source>
</evidence>
<dbReference type="GO" id="GO:0008381">
    <property type="term" value="F:mechanosensitive monoatomic ion channel activity"/>
    <property type="evidence" value="ECO:0007669"/>
    <property type="project" value="UniProtKB-ARBA"/>
</dbReference>
<name>A0A545TE96_9GAMM</name>
<evidence type="ECO:0000259" key="11">
    <source>
        <dbReference type="Pfam" id="PF21082"/>
    </source>
</evidence>
<dbReference type="SUPFAM" id="SSF82861">
    <property type="entry name" value="Mechanosensitive channel protein MscS (YggB), transmembrane region"/>
    <property type="match status" value="1"/>
</dbReference>
<feature type="transmembrane region" description="Helical" evidence="8">
    <location>
        <begin position="423"/>
        <end position="446"/>
    </location>
</feature>
<feature type="transmembrane region" description="Helical" evidence="8">
    <location>
        <begin position="328"/>
        <end position="348"/>
    </location>
</feature>
<feature type="transmembrane region" description="Helical" evidence="8">
    <location>
        <begin position="475"/>
        <end position="494"/>
    </location>
</feature>
<feature type="domain" description="Mechanosensitive ion channel MscS C-terminal" evidence="11">
    <location>
        <begin position="591"/>
        <end position="676"/>
    </location>
</feature>
<organism evidence="12 13">
    <name type="scientific">Aliikangiella marina</name>
    <dbReference type="NCBI Taxonomy" id="1712262"/>
    <lineage>
        <taxon>Bacteria</taxon>
        <taxon>Pseudomonadati</taxon>
        <taxon>Pseudomonadota</taxon>
        <taxon>Gammaproteobacteria</taxon>
        <taxon>Oceanospirillales</taxon>
        <taxon>Pleioneaceae</taxon>
        <taxon>Aliikangiella</taxon>
    </lineage>
</organism>
<feature type="transmembrane region" description="Helical" evidence="8">
    <location>
        <begin position="279"/>
        <end position="297"/>
    </location>
</feature>
<keyword evidence="6 8" id="KW-0472">Membrane</keyword>
<evidence type="ECO:0000256" key="4">
    <source>
        <dbReference type="ARBA" id="ARBA00022692"/>
    </source>
</evidence>
<dbReference type="InterPro" id="IPR010920">
    <property type="entry name" value="LSM_dom_sf"/>
</dbReference>
<dbReference type="EMBL" id="VIKR01000002">
    <property type="protein sequence ID" value="TQV75555.1"/>
    <property type="molecule type" value="Genomic_DNA"/>
</dbReference>
<keyword evidence="13" id="KW-1185">Reference proteome</keyword>
<keyword evidence="7" id="KW-0175">Coiled coil</keyword>
<dbReference type="SUPFAM" id="SSF50182">
    <property type="entry name" value="Sm-like ribonucleoproteins"/>
    <property type="match status" value="1"/>
</dbReference>
<comment type="subcellular location">
    <subcellularLocation>
        <location evidence="1">Cell membrane</location>
        <topology evidence="1">Multi-pass membrane protein</topology>
    </subcellularLocation>
</comment>
<feature type="transmembrane region" description="Helical" evidence="8">
    <location>
        <begin position="226"/>
        <end position="245"/>
    </location>
</feature>
<evidence type="ECO:0000256" key="6">
    <source>
        <dbReference type="ARBA" id="ARBA00023136"/>
    </source>
</evidence>
<dbReference type="Gene3D" id="2.30.30.60">
    <property type="match status" value="1"/>
</dbReference>
<dbReference type="Pfam" id="PF21082">
    <property type="entry name" value="MS_channel_3rd"/>
    <property type="match status" value="1"/>
</dbReference>
<keyword evidence="4 8" id="KW-0812">Transmembrane</keyword>
<feature type="signal peptide" evidence="9">
    <location>
        <begin position="1"/>
        <end position="27"/>
    </location>
</feature>
<evidence type="ECO:0000313" key="13">
    <source>
        <dbReference type="Proteomes" id="UP000317839"/>
    </source>
</evidence>
<dbReference type="InterPro" id="IPR006685">
    <property type="entry name" value="MscS_channel_2nd"/>
</dbReference>
<gene>
    <name evidence="12" type="ORF">FLL45_11615</name>
</gene>
<evidence type="ECO:0000256" key="7">
    <source>
        <dbReference type="SAM" id="Coils"/>
    </source>
</evidence>
<feature type="domain" description="Mechanosensitive ion channel MscS" evidence="10">
    <location>
        <begin position="516"/>
        <end position="581"/>
    </location>
</feature>
<protein>
    <submittedName>
        <fullName evidence="12">Mechanosensitive ion channel</fullName>
    </submittedName>
</protein>
<feature type="transmembrane region" description="Helical" evidence="8">
    <location>
        <begin position="199"/>
        <end position="220"/>
    </location>
</feature>
<comment type="similarity">
    <text evidence="2">Belongs to the MscS (TC 1.A.23) family.</text>
</comment>
<feature type="transmembrane region" description="Helical" evidence="8">
    <location>
        <begin position="169"/>
        <end position="190"/>
    </location>
</feature>
<evidence type="ECO:0000256" key="8">
    <source>
        <dbReference type="SAM" id="Phobius"/>
    </source>
</evidence>
<dbReference type="InterPro" id="IPR049278">
    <property type="entry name" value="MS_channel_C"/>
</dbReference>
<feature type="transmembrane region" description="Helical" evidence="8">
    <location>
        <begin position="382"/>
        <end position="403"/>
    </location>
</feature>
<dbReference type="InterPro" id="IPR011066">
    <property type="entry name" value="MscS_channel_C_sf"/>
</dbReference>
<dbReference type="PANTHER" id="PTHR30347">
    <property type="entry name" value="POTASSIUM CHANNEL RELATED"/>
    <property type="match status" value="1"/>
</dbReference>
<keyword evidence="3" id="KW-1003">Cell membrane</keyword>
<sequence length="692" mass="77416">MFLLCKKNLVIIIGLFLVFLFSSSVQSTEQDFDYQKIERSIQDLSKATDNFTAREQVQTANSQLDEYINQLKTCETEASQSLLNLTGIIGEAKETTSEQKTTSRNLSANIEKLEQRIIECKYLLLVARQLKDKLLAQASKITKQDYFKRIPFYWADNSQIEPHQPGKKVLYYTSAIAMLLIVIALLQLVLRSSGWRDSLYANLFFPIFCLSSIITAVAFLKSQLGVEQSLIWLVFTGVLITAFRLESPANSAVIETMSLAVMAFTSTIVIVGLGLYESVIFHSLVVIGLAVSLIVLLRTRIKGLVKYLAFLVIALGLVLEFLDFHIMAHQILVAVTTMLVIVYFFFLVKELLASIGSLLNQTILTQYRYTQQTNAQSPGIIWIYYAVFAFILSLFIYYMVPLVGFPLEIVSMIHEILTNEINIGTISVAFNNLIFAFLIFGLVLYISHIVKLQIEGGLANSLSPKESAQTAKASLFWYSAVLTASLIALAVAGFNIQNLAIIAGAFSVGIGFGLQTIVSNFVSGLILLIERPVKPGDWIVIGNTEGLVQKISIRATQITTFDRADILVPNSELISNQVTNLMLGDDVGRLKFMVGVAYGTDTEFVAKLMYQTIVLHEEIISDNHELMPSVVLQKFGDSSVDFEVRCFLKDIKKIVNVRSDLLHAIYKQFKEKNIEIPFPKRDVYIKQHVDKG</sequence>
<dbReference type="AlphaFoldDB" id="A0A545TE96"/>
<dbReference type="SUPFAM" id="SSF82689">
    <property type="entry name" value="Mechanosensitive channel protein MscS (YggB), C-terminal domain"/>
    <property type="match status" value="1"/>
</dbReference>
<proteinExistence type="inferred from homology"/>
<evidence type="ECO:0000256" key="3">
    <source>
        <dbReference type="ARBA" id="ARBA00022475"/>
    </source>
</evidence>
<evidence type="ECO:0000256" key="1">
    <source>
        <dbReference type="ARBA" id="ARBA00004651"/>
    </source>
</evidence>
<accession>A0A545TE96</accession>
<feature type="transmembrane region" description="Helical" evidence="8">
    <location>
        <begin position="304"/>
        <end position="322"/>
    </location>
</feature>
<evidence type="ECO:0000256" key="2">
    <source>
        <dbReference type="ARBA" id="ARBA00008017"/>
    </source>
</evidence>
<dbReference type="InterPro" id="IPR023408">
    <property type="entry name" value="MscS_beta-dom_sf"/>
</dbReference>
<feature type="transmembrane region" description="Helical" evidence="8">
    <location>
        <begin position="252"/>
        <end position="273"/>
    </location>
</feature>